<comment type="subcellular location">
    <subcellularLocation>
        <location evidence="1">Membrane</location>
        <topology evidence="1">Multi-pass membrane protein</topology>
    </subcellularLocation>
</comment>
<feature type="transmembrane region" description="Helical" evidence="5">
    <location>
        <begin position="174"/>
        <end position="194"/>
    </location>
</feature>
<dbReference type="InterPro" id="IPR008521">
    <property type="entry name" value="Mg_trans_NIPA"/>
</dbReference>
<accession>A0A7S1T7U0</accession>
<evidence type="ECO:0000313" key="6">
    <source>
        <dbReference type="EMBL" id="CAD9221942.1"/>
    </source>
</evidence>
<evidence type="ECO:0000256" key="5">
    <source>
        <dbReference type="SAM" id="Phobius"/>
    </source>
</evidence>
<evidence type="ECO:0000256" key="1">
    <source>
        <dbReference type="ARBA" id="ARBA00004141"/>
    </source>
</evidence>
<dbReference type="InterPro" id="IPR037185">
    <property type="entry name" value="EmrE-like"/>
</dbReference>
<reference evidence="6" key="1">
    <citation type="submission" date="2021-01" db="EMBL/GenBank/DDBJ databases">
        <authorList>
            <person name="Corre E."/>
            <person name="Pelletier E."/>
            <person name="Niang G."/>
            <person name="Scheremetjew M."/>
            <person name="Finn R."/>
            <person name="Kale V."/>
            <person name="Holt S."/>
            <person name="Cochrane G."/>
            <person name="Meng A."/>
            <person name="Brown T."/>
            <person name="Cohen L."/>
        </authorList>
    </citation>
    <scope>NUCLEOTIDE SEQUENCE</scope>
    <source>
        <strain evidence="6">SAG 36.94</strain>
    </source>
</reference>
<feature type="transmembrane region" description="Helical" evidence="5">
    <location>
        <begin position="329"/>
        <end position="347"/>
    </location>
</feature>
<evidence type="ECO:0000256" key="2">
    <source>
        <dbReference type="ARBA" id="ARBA00022692"/>
    </source>
</evidence>
<keyword evidence="4 5" id="KW-0472">Membrane</keyword>
<dbReference type="AlphaFoldDB" id="A0A7S1T7U0"/>
<dbReference type="Gene3D" id="1.10.3730.20">
    <property type="match status" value="1"/>
</dbReference>
<keyword evidence="3 5" id="KW-1133">Transmembrane helix</keyword>
<dbReference type="PANTHER" id="PTHR12570">
    <property type="match status" value="1"/>
</dbReference>
<dbReference type="GO" id="GO:0015095">
    <property type="term" value="F:magnesium ion transmembrane transporter activity"/>
    <property type="evidence" value="ECO:0007669"/>
    <property type="project" value="InterPro"/>
</dbReference>
<organism evidence="6">
    <name type="scientific">Compsopogon caeruleus</name>
    <dbReference type="NCBI Taxonomy" id="31354"/>
    <lineage>
        <taxon>Eukaryota</taxon>
        <taxon>Rhodophyta</taxon>
        <taxon>Compsopogonophyceae</taxon>
        <taxon>Compsopogonales</taxon>
        <taxon>Compsopogonaceae</taxon>
        <taxon>Compsopogon</taxon>
    </lineage>
</organism>
<evidence type="ECO:0000256" key="4">
    <source>
        <dbReference type="ARBA" id="ARBA00023136"/>
    </source>
</evidence>
<name>A0A7S1T7U0_9RHOD</name>
<protein>
    <submittedName>
        <fullName evidence="6">Uncharacterized protein</fullName>
    </submittedName>
</protein>
<dbReference type="GO" id="GO:0016020">
    <property type="term" value="C:membrane"/>
    <property type="evidence" value="ECO:0007669"/>
    <property type="project" value="UniProtKB-SubCell"/>
</dbReference>
<feature type="transmembrane region" description="Helical" evidence="5">
    <location>
        <begin position="264"/>
        <end position="284"/>
    </location>
</feature>
<feature type="transmembrane region" description="Helical" evidence="5">
    <location>
        <begin position="108"/>
        <end position="129"/>
    </location>
</feature>
<feature type="transmembrane region" description="Helical" evidence="5">
    <location>
        <begin position="222"/>
        <end position="244"/>
    </location>
</feature>
<dbReference type="PANTHER" id="PTHR12570:SF9">
    <property type="entry name" value="MAGNESIUM TRANSPORTER NIPA8-RELATED"/>
    <property type="match status" value="1"/>
</dbReference>
<dbReference type="Pfam" id="PF05653">
    <property type="entry name" value="Mg_trans_NIPA"/>
    <property type="match status" value="1"/>
</dbReference>
<keyword evidence="2 5" id="KW-0812">Transmembrane</keyword>
<evidence type="ECO:0000256" key="3">
    <source>
        <dbReference type="ARBA" id="ARBA00022989"/>
    </source>
</evidence>
<gene>
    <name evidence="6" type="ORF">CCAE0312_LOCUS427</name>
</gene>
<dbReference type="EMBL" id="HBGH01000856">
    <property type="protein sequence ID" value="CAD9221942.1"/>
    <property type="molecule type" value="Transcribed_RNA"/>
</dbReference>
<feature type="transmembrane region" description="Helical" evidence="5">
    <location>
        <begin position="136"/>
        <end position="154"/>
    </location>
</feature>
<proteinExistence type="predicted"/>
<dbReference type="SUPFAM" id="SSF103481">
    <property type="entry name" value="Multidrug resistance efflux transporter EmrE"/>
    <property type="match status" value="1"/>
</dbReference>
<feature type="transmembrane region" description="Helical" evidence="5">
    <location>
        <begin position="296"/>
        <end position="317"/>
    </location>
</feature>
<feature type="transmembrane region" description="Helical" evidence="5">
    <location>
        <begin position="83"/>
        <end position="102"/>
    </location>
</feature>
<sequence>MITVPGPFPGPPPPPLYRSHHPHFLVCTVHFRVRLHAAATRSVGFLPHIRIPLCYRTNVMKLAINQRLQLPQESRKRLSRTPIWLLGLAGFVFGTLLSFAAFKFAAQSLLAGLSSVQFLSQVFFSKFILHERVDRYSYMGVFLICMGCVLIVIYGTHETKNYGPEEIAALFGRSPYVCFMLFCGSASMVSWVLYNQTKQRICRNRGGDKWDIKMANMREKQVLGALFSFRTAIWGTQAVVLAKALSMLLNQALNPQQNQKSPFVAYQTYFILIGFVGVGSFWLIRLNHALRLFDAVYIIPMLQMNWILFSSLSGGVFYDEFNGWGLKEFGIYTLGVSLILAGVALLCPRASDERPVTAADVAGEFEFLGIEPIRLPNAATYEILRDDSKEHFTENDILDEQASLQGSNELRSPGRR</sequence>